<reference evidence="5 6" key="1">
    <citation type="journal article" date="2015" name="J. Biotechnol.">
        <title>Complete genome sequence of a malodorant-producing acetogen, Clostridium scatologenes ATCC 25775(T).</title>
        <authorList>
            <person name="Zhu Z."/>
            <person name="Guo T."/>
            <person name="Zheng H."/>
            <person name="Song T."/>
            <person name="Ouyang P."/>
            <person name="Xie J."/>
        </authorList>
    </citation>
    <scope>NUCLEOTIDE SEQUENCE [LARGE SCALE GENOMIC DNA]</scope>
    <source>
        <strain evidence="5 6">ATCC 25775</strain>
    </source>
</reference>
<dbReference type="EMBL" id="CP009933">
    <property type="protein sequence ID" value="AKA68726.1"/>
    <property type="molecule type" value="Genomic_DNA"/>
</dbReference>
<evidence type="ECO:0000259" key="4">
    <source>
        <dbReference type="PROSITE" id="PS01124"/>
    </source>
</evidence>
<evidence type="ECO:0000256" key="3">
    <source>
        <dbReference type="ARBA" id="ARBA00023163"/>
    </source>
</evidence>
<dbReference type="RefSeq" id="WP_029159318.1">
    <property type="nucleotide sequence ID" value="NZ_CP009933.1"/>
</dbReference>
<dbReference type="SMART" id="SM00342">
    <property type="entry name" value="HTH_ARAC"/>
    <property type="match status" value="1"/>
</dbReference>
<dbReference type="GO" id="GO:0003700">
    <property type="term" value="F:DNA-binding transcription factor activity"/>
    <property type="evidence" value="ECO:0007669"/>
    <property type="project" value="InterPro"/>
</dbReference>
<keyword evidence="6" id="KW-1185">Reference proteome</keyword>
<dbReference type="KEGG" id="csq:CSCA_1601"/>
<dbReference type="PRINTS" id="PR00032">
    <property type="entry name" value="HTHARAC"/>
</dbReference>
<feature type="domain" description="HTH araC/xylS-type" evidence="4">
    <location>
        <begin position="175"/>
        <end position="273"/>
    </location>
</feature>
<sequence length="278" mass="33420">MDKNNLYFHIHYCNHRETYEDWKRKHKKKIARKINHHELLLVTGGKGYISTENKEFFVEKGMLFYLKPDIFHSIEPNLSEPLTFLSVHFSFICVNFCNDKWNLSNEIEYLKFPIMQKFKNYYPLFHIFKKLVETWSTKLPDYEFSCKIILEELLLEIYDNLKRQDTNYSSTLKVEKIIKYLHENINKSITLKELSDLVSLSPSYLSRTFKDTTGYSIIEFFNRMKIDKAEALIIVGDKKIKEISELIGFKDEFYFSRLFKKIKGISPKEFYNKNVHEY</sequence>
<keyword evidence="3" id="KW-0804">Transcription</keyword>
<dbReference type="PANTHER" id="PTHR43280:SF28">
    <property type="entry name" value="HTH-TYPE TRANSCRIPTIONAL ACTIVATOR RHAS"/>
    <property type="match status" value="1"/>
</dbReference>
<accession>A0A0E3GQK4</accession>
<evidence type="ECO:0000313" key="5">
    <source>
        <dbReference type="EMBL" id="AKA68726.1"/>
    </source>
</evidence>
<dbReference type="PROSITE" id="PS01124">
    <property type="entry name" value="HTH_ARAC_FAMILY_2"/>
    <property type="match status" value="1"/>
</dbReference>
<dbReference type="PANTHER" id="PTHR43280">
    <property type="entry name" value="ARAC-FAMILY TRANSCRIPTIONAL REGULATOR"/>
    <property type="match status" value="1"/>
</dbReference>
<dbReference type="HOGENOM" id="CLU_000445_88_6_9"/>
<keyword evidence="1" id="KW-0805">Transcription regulation</keyword>
<dbReference type="InterPro" id="IPR009057">
    <property type="entry name" value="Homeodomain-like_sf"/>
</dbReference>
<dbReference type="InterPro" id="IPR018060">
    <property type="entry name" value="HTH_AraC"/>
</dbReference>
<organism evidence="5 6">
    <name type="scientific">Clostridium scatologenes</name>
    <dbReference type="NCBI Taxonomy" id="1548"/>
    <lineage>
        <taxon>Bacteria</taxon>
        <taxon>Bacillati</taxon>
        <taxon>Bacillota</taxon>
        <taxon>Clostridia</taxon>
        <taxon>Eubacteriales</taxon>
        <taxon>Clostridiaceae</taxon>
        <taxon>Clostridium</taxon>
    </lineage>
</organism>
<dbReference type="Pfam" id="PF12833">
    <property type="entry name" value="HTH_18"/>
    <property type="match status" value="1"/>
</dbReference>
<dbReference type="Gene3D" id="2.60.120.10">
    <property type="entry name" value="Jelly Rolls"/>
    <property type="match status" value="1"/>
</dbReference>
<evidence type="ECO:0000256" key="1">
    <source>
        <dbReference type="ARBA" id="ARBA00023015"/>
    </source>
</evidence>
<dbReference type="AlphaFoldDB" id="A0A0E3GQK4"/>
<dbReference type="SUPFAM" id="SSF51215">
    <property type="entry name" value="Regulatory protein AraC"/>
    <property type="match status" value="1"/>
</dbReference>
<dbReference type="PROSITE" id="PS00041">
    <property type="entry name" value="HTH_ARAC_FAMILY_1"/>
    <property type="match status" value="1"/>
</dbReference>
<name>A0A0E3GQK4_CLOSL</name>
<dbReference type="SUPFAM" id="SSF46689">
    <property type="entry name" value="Homeodomain-like"/>
    <property type="match status" value="2"/>
</dbReference>
<dbReference type="InterPro" id="IPR018062">
    <property type="entry name" value="HTH_AraC-typ_CS"/>
</dbReference>
<dbReference type="Gene3D" id="1.10.10.60">
    <property type="entry name" value="Homeodomain-like"/>
    <property type="match status" value="2"/>
</dbReference>
<dbReference type="InterPro" id="IPR003313">
    <property type="entry name" value="AraC-bd"/>
</dbReference>
<evidence type="ECO:0000313" key="6">
    <source>
        <dbReference type="Proteomes" id="UP000033115"/>
    </source>
</evidence>
<gene>
    <name evidence="5" type="ORF">CSCA_1601</name>
</gene>
<protein>
    <submittedName>
        <fullName evidence="5">Transcriptional regulator, AraC family</fullName>
    </submittedName>
</protein>
<evidence type="ECO:0000256" key="2">
    <source>
        <dbReference type="ARBA" id="ARBA00023125"/>
    </source>
</evidence>
<dbReference type="InterPro" id="IPR014710">
    <property type="entry name" value="RmlC-like_jellyroll"/>
</dbReference>
<dbReference type="Proteomes" id="UP000033115">
    <property type="component" value="Chromosome"/>
</dbReference>
<proteinExistence type="predicted"/>
<dbReference type="InterPro" id="IPR037923">
    <property type="entry name" value="HTH-like"/>
</dbReference>
<keyword evidence="2" id="KW-0238">DNA-binding</keyword>
<dbReference type="STRING" id="1548.CSCA_1601"/>
<dbReference type="InterPro" id="IPR020449">
    <property type="entry name" value="Tscrpt_reg_AraC-type_HTH"/>
</dbReference>
<dbReference type="GO" id="GO:0043565">
    <property type="term" value="F:sequence-specific DNA binding"/>
    <property type="evidence" value="ECO:0007669"/>
    <property type="project" value="InterPro"/>
</dbReference>
<dbReference type="Pfam" id="PF02311">
    <property type="entry name" value="AraC_binding"/>
    <property type="match status" value="1"/>
</dbReference>